<feature type="compositionally biased region" description="Low complexity" evidence="1">
    <location>
        <begin position="123"/>
        <end position="136"/>
    </location>
</feature>
<keyword evidence="2" id="KW-0732">Signal</keyword>
<keyword evidence="4" id="KW-1185">Reference proteome</keyword>
<comment type="caution">
    <text evidence="3">The sequence shown here is derived from an EMBL/GenBank/DDBJ whole genome shotgun (WGS) entry which is preliminary data.</text>
</comment>
<proteinExistence type="predicted"/>
<dbReference type="Proteomes" id="UP001172155">
    <property type="component" value="Unassembled WGS sequence"/>
</dbReference>
<organism evidence="3 4">
    <name type="scientific">Schizothecium vesticola</name>
    <dbReference type="NCBI Taxonomy" id="314040"/>
    <lineage>
        <taxon>Eukaryota</taxon>
        <taxon>Fungi</taxon>
        <taxon>Dikarya</taxon>
        <taxon>Ascomycota</taxon>
        <taxon>Pezizomycotina</taxon>
        <taxon>Sordariomycetes</taxon>
        <taxon>Sordariomycetidae</taxon>
        <taxon>Sordariales</taxon>
        <taxon>Schizotheciaceae</taxon>
        <taxon>Schizothecium</taxon>
    </lineage>
</organism>
<feature type="chain" id="PRO_5041222077" description="Extracellular membrane protein CFEM domain-containing protein" evidence="2">
    <location>
        <begin position="27"/>
        <end position="168"/>
    </location>
</feature>
<dbReference type="AlphaFoldDB" id="A0AA40BPX6"/>
<feature type="signal peptide" evidence="2">
    <location>
        <begin position="1"/>
        <end position="26"/>
    </location>
</feature>
<accession>A0AA40BPX6</accession>
<name>A0AA40BPX6_9PEZI</name>
<feature type="region of interest" description="Disordered" evidence="1">
    <location>
        <begin position="119"/>
        <end position="149"/>
    </location>
</feature>
<sequence length="168" mass="17873">MTLSRLRLYLLLLLQTSLSTIPTTNALETLMQDFPAFTSAAETRPCATECAIVPSATFKVKYSCSPGNPVSCICANETASVELRDSMSTYCYNKCDGLVGPRLATAILADYCGQDWEGKATITKPPEGPTTTPAAPKGGGPNTEDSDGGLKRWETIVIGTLVPIGIYD</sequence>
<evidence type="ECO:0000256" key="1">
    <source>
        <dbReference type="SAM" id="MobiDB-lite"/>
    </source>
</evidence>
<protein>
    <recommendedName>
        <fullName evidence="5">Extracellular membrane protein CFEM domain-containing protein</fullName>
    </recommendedName>
</protein>
<evidence type="ECO:0000313" key="4">
    <source>
        <dbReference type="Proteomes" id="UP001172155"/>
    </source>
</evidence>
<dbReference type="EMBL" id="JAUKUD010000007">
    <property type="protein sequence ID" value="KAK0738144.1"/>
    <property type="molecule type" value="Genomic_DNA"/>
</dbReference>
<evidence type="ECO:0008006" key="5">
    <source>
        <dbReference type="Google" id="ProtNLM"/>
    </source>
</evidence>
<reference evidence="3" key="1">
    <citation type="submission" date="2023-06" db="EMBL/GenBank/DDBJ databases">
        <title>Genome-scale phylogeny and comparative genomics of the fungal order Sordariales.</title>
        <authorList>
            <consortium name="Lawrence Berkeley National Laboratory"/>
            <person name="Hensen N."/>
            <person name="Bonometti L."/>
            <person name="Westerberg I."/>
            <person name="Brannstrom I.O."/>
            <person name="Guillou S."/>
            <person name="Cros-Aarteil S."/>
            <person name="Calhoun S."/>
            <person name="Haridas S."/>
            <person name="Kuo A."/>
            <person name="Mondo S."/>
            <person name="Pangilinan J."/>
            <person name="Riley R."/>
            <person name="LaButti K."/>
            <person name="Andreopoulos B."/>
            <person name="Lipzen A."/>
            <person name="Chen C."/>
            <person name="Yanf M."/>
            <person name="Daum C."/>
            <person name="Ng V."/>
            <person name="Clum A."/>
            <person name="Steindorff A."/>
            <person name="Ohm R."/>
            <person name="Martin F."/>
            <person name="Silar P."/>
            <person name="Natvig D."/>
            <person name="Lalanne C."/>
            <person name="Gautier V."/>
            <person name="Ament-velasquez S.L."/>
            <person name="Kruys A."/>
            <person name="Hutchinson M.I."/>
            <person name="Powell A.J."/>
            <person name="Barry K."/>
            <person name="Miller A.N."/>
            <person name="Grigoriev I.V."/>
            <person name="Debuchy R."/>
            <person name="Gladieux P."/>
            <person name="Thoren M.H."/>
            <person name="Johannesson H."/>
        </authorList>
    </citation>
    <scope>NUCLEOTIDE SEQUENCE</scope>
    <source>
        <strain evidence="3">SMH3187-1</strain>
    </source>
</reference>
<evidence type="ECO:0000256" key="2">
    <source>
        <dbReference type="SAM" id="SignalP"/>
    </source>
</evidence>
<evidence type="ECO:0000313" key="3">
    <source>
        <dbReference type="EMBL" id="KAK0738144.1"/>
    </source>
</evidence>
<gene>
    <name evidence="3" type="ORF">B0T18DRAFT_433001</name>
</gene>